<feature type="domain" description="Saposin A-type" evidence="8">
    <location>
        <begin position="23"/>
        <end position="51"/>
    </location>
</feature>
<dbReference type="PANTHER" id="PTHR13234">
    <property type="entry name" value="GAMMA-INTERFERON INDUCIBLE LYSOSOMAL THIOL REDUCTASE GILT"/>
    <property type="match status" value="1"/>
</dbReference>
<evidence type="ECO:0000256" key="1">
    <source>
        <dbReference type="ARBA" id="ARBA00004613"/>
    </source>
</evidence>
<sequence>MFYFSNIKLCFFLLLIWIRVSQQICTLPPDFWCESEDIATECTESLKYCESYKKNIENNRNKINLKASFEALCSDSMAFVFNRLSKTILSNKDSLETVNFEAVPWGLAKRKENGQVQCQHGIKECQFNTLFSCSNYIIKNDYNRAKFFSCGMKQIIYNIKAKDIINKCGILKSILTKEETELISDCINSTKGILLQEEAETATKQILNSPHFVPQILIGDNDKTMDMQIYQLLLKEKPNIWKTSLQNIKSGGSKVNNCTTPPDFWCSTEKISNECFSNDMCIKYKNKILNKKINLNILYDPEEPITQRMITESLKNNFINNDAYNIQKIFTLKLTPIWNEWNKNECNTRITKSCRNIAVYHCISKHLDNLKTSTNLQMCLMESKLNKNKMAFDALNEECRKKFFNLPLPIKNTILKCTHGNNYNSLIKEHENFLSTITPDKMTKEPWLLINSYSLSNAQNYLPILDKMICIWYNGKDHDRNFCGRCEYEESRC</sequence>
<comment type="similarity">
    <text evidence="2">Belongs to the GILT family.</text>
</comment>
<evidence type="ECO:0000313" key="9">
    <source>
        <dbReference type="Proteomes" id="UP000035681"/>
    </source>
</evidence>
<accession>A0A0K0EST3</accession>
<evidence type="ECO:0000256" key="4">
    <source>
        <dbReference type="ARBA" id="ARBA00022729"/>
    </source>
</evidence>
<dbReference type="GO" id="GO:0005576">
    <property type="term" value="C:extracellular region"/>
    <property type="evidence" value="ECO:0007669"/>
    <property type="project" value="UniProtKB-SubCell"/>
</dbReference>
<keyword evidence="9" id="KW-1185">Reference proteome</keyword>
<organism evidence="10">
    <name type="scientific">Strongyloides stercoralis</name>
    <name type="common">Threadworm</name>
    <dbReference type="NCBI Taxonomy" id="6248"/>
    <lineage>
        <taxon>Eukaryota</taxon>
        <taxon>Metazoa</taxon>
        <taxon>Ecdysozoa</taxon>
        <taxon>Nematoda</taxon>
        <taxon>Chromadorea</taxon>
        <taxon>Rhabditida</taxon>
        <taxon>Tylenchina</taxon>
        <taxon>Panagrolaimomorpha</taxon>
        <taxon>Strongyloidoidea</taxon>
        <taxon>Strongyloididae</taxon>
        <taxon>Strongyloides</taxon>
    </lineage>
</organism>
<dbReference type="STRING" id="6248.A0A0K0EST3"/>
<evidence type="ECO:0000313" key="11">
    <source>
        <dbReference type="WBParaSite" id="TCONS_00017041.p1"/>
    </source>
</evidence>
<keyword evidence="6" id="KW-0325">Glycoprotein</keyword>
<dbReference type="WBParaSite" id="TCONS_00017041.p1">
    <property type="protein sequence ID" value="TCONS_00017041.p1"/>
    <property type="gene ID" value="XLOC_011142"/>
</dbReference>
<evidence type="ECO:0000256" key="3">
    <source>
        <dbReference type="ARBA" id="ARBA00022525"/>
    </source>
</evidence>
<keyword evidence="3" id="KW-0964">Secreted</keyword>
<proteinExistence type="inferred from homology"/>
<name>A0A0K0EST3_STRER</name>
<dbReference type="InterPro" id="IPR003119">
    <property type="entry name" value="SAP_A"/>
</dbReference>
<feature type="signal peptide" evidence="7">
    <location>
        <begin position="1"/>
        <end position="22"/>
    </location>
</feature>
<dbReference type="GO" id="GO:0016671">
    <property type="term" value="F:oxidoreductase activity, acting on a sulfur group of donors, disulfide as acceptor"/>
    <property type="evidence" value="ECO:0007669"/>
    <property type="project" value="InterPro"/>
</dbReference>
<comment type="subcellular location">
    <subcellularLocation>
        <location evidence="1">Secreted</location>
    </subcellularLocation>
</comment>
<evidence type="ECO:0000259" key="8">
    <source>
        <dbReference type="Pfam" id="PF02199"/>
    </source>
</evidence>
<evidence type="ECO:0000256" key="2">
    <source>
        <dbReference type="ARBA" id="ARBA00005679"/>
    </source>
</evidence>
<dbReference type="AlphaFoldDB" id="A0A0K0EST3"/>
<reference evidence="10" key="1">
    <citation type="submission" date="2015-08" db="UniProtKB">
        <authorList>
            <consortium name="WormBaseParasite"/>
        </authorList>
    </citation>
    <scope>IDENTIFICATION</scope>
</reference>
<keyword evidence="4 7" id="KW-0732">Signal</keyword>
<keyword evidence="5" id="KW-1015">Disulfide bond</keyword>
<dbReference type="Pfam" id="PF02199">
    <property type="entry name" value="SapA"/>
    <property type="match status" value="1"/>
</dbReference>
<evidence type="ECO:0000313" key="10">
    <source>
        <dbReference type="WBParaSite" id="SSTP_0001251300.1"/>
    </source>
</evidence>
<protein>
    <submittedName>
        <fullName evidence="10 11">Saposin A-type domain-containing protein</fullName>
    </submittedName>
</protein>
<evidence type="ECO:0000256" key="5">
    <source>
        <dbReference type="ARBA" id="ARBA00023157"/>
    </source>
</evidence>
<evidence type="ECO:0000256" key="7">
    <source>
        <dbReference type="SAM" id="SignalP"/>
    </source>
</evidence>
<evidence type="ECO:0000256" key="6">
    <source>
        <dbReference type="ARBA" id="ARBA00023180"/>
    </source>
</evidence>
<dbReference type="WBParaSite" id="SSTP_0001251300.1">
    <property type="protein sequence ID" value="SSTP_0001251300.1"/>
    <property type="gene ID" value="SSTP_0001251300"/>
</dbReference>
<dbReference type="InterPro" id="IPR004911">
    <property type="entry name" value="Interferon-induced_GILT"/>
</dbReference>
<feature type="chain" id="PRO_5005328558" evidence="7">
    <location>
        <begin position="23"/>
        <end position="493"/>
    </location>
</feature>
<dbReference type="Pfam" id="PF03227">
    <property type="entry name" value="GILT"/>
    <property type="match status" value="1"/>
</dbReference>
<dbReference type="PANTHER" id="PTHR13234:SF8">
    <property type="entry name" value="GAMMA-INTERFERON-INDUCIBLE LYSOSOMAL THIOL REDUCTASE"/>
    <property type="match status" value="1"/>
</dbReference>
<dbReference type="Proteomes" id="UP000035681">
    <property type="component" value="Unplaced"/>
</dbReference>